<keyword evidence="4" id="KW-0378">Hydrolase</keyword>
<proteinExistence type="inferred from homology"/>
<comment type="caution">
    <text evidence="4">The sequence shown here is derived from an EMBL/GenBank/DDBJ whole genome shotgun (WGS) entry which is preliminary data.</text>
</comment>
<dbReference type="Proteomes" id="UP001565369">
    <property type="component" value="Unassembled WGS sequence"/>
</dbReference>
<dbReference type="PANTHER" id="PTHR43569">
    <property type="entry name" value="AMIDOHYDROLASE"/>
    <property type="match status" value="1"/>
</dbReference>
<comment type="similarity">
    <text evidence="1">Belongs to the metallo-dependent hydrolases superfamily.</text>
</comment>
<dbReference type="Gene3D" id="3.20.20.140">
    <property type="entry name" value="Metal-dependent hydrolases"/>
    <property type="match status" value="1"/>
</dbReference>
<evidence type="ECO:0000256" key="1">
    <source>
        <dbReference type="ARBA" id="ARBA00038310"/>
    </source>
</evidence>
<sequence length="371" mass="40627">MAASSVPGNTSGLFVEPREDWLALHQEPIIDPLRPIVDPHHHLWNRGHRYLIEEIAADIASGHNVIATVYVDCRSMYRAHGPEAFRPVGEVEFANGVAAMSASGAYGKAAICAGIVSHANLLLGDAARPVLEAEIAAGNGRFRGIRHSSAWDEDPVVAGMYANRPKGLLQDPAFRQGFACLAPLNLSFDAWLFHPQIGELTELARAFPDTRIVLDHCAGPAGVGRFAGRREEVFAQWRASIREIATCENVVVKLGGLAMCLLGYDFHLRERPPSSEELAAAWRPYVETCIEAFGPKRAMFESNFPPDKGQCSYQVIFNAFKRIASPLSEAEKTALFSQTATDVYRLELRHDEKRGRDDPAPSSVVAAGKRS</sequence>
<dbReference type="InterPro" id="IPR052350">
    <property type="entry name" value="Metallo-dep_Lactonases"/>
</dbReference>
<feature type="domain" description="Amidohydrolase-related" evidence="3">
    <location>
        <begin position="37"/>
        <end position="346"/>
    </location>
</feature>
<accession>A0ABV4FT66</accession>
<dbReference type="InterPro" id="IPR032466">
    <property type="entry name" value="Metal_Hydrolase"/>
</dbReference>
<feature type="region of interest" description="Disordered" evidence="2">
    <location>
        <begin position="350"/>
        <end position="371"/>
    </location>
</feature>
<protein>
    <submittedName>
        <fullName evidence="4">TIM-barrel fold metal-dependent hydrolase</fullName>
    </submittedName>
</protein>
<dbReference type="InterPro" id="IPR006680">
    <property type="entry name" value="Amidohydro-rel"/>
</dbReference>
<organism evidence="4 5">
    <name type="scientific">Bradyrhizobium ottawaense</name>
    <dbReference type="NCBI Taxonomy" id="931866"/>
    <lineage>
        <taxon>Bacteria</taxon>
        <taxon>Pseudomonadati</taxon>
        <taxon>Pseudomonadota</taxon>
        <taxon>Alphaproteobacteria</taxon>
        <taxon>Hyphomicrobiales</taxon>
        <taxon>Nitrobacteraceae</taxon>
        <taxon>Bradyrhizobium</taxon>
    </lineage>
</organism>
<evidence type="ECO:0000313" key="5">
    <source>
        <dbReference type="Proteomes" id="UP001565369"/>
    </source>
</evidence>
<reference evidence="4 5" key="1">
    <citation type="submission" date="2024-07" db="EMBL/GenBank/DDBJ databases">
        <title>Genomic Encyclopedia of Type Strains, Phase V (KMG-V): Genome sequencing to study the core and pangenomes of soil and plant-associated prokaryotes.</title>
        <authorList>
            <person name="Whitman W."/>
        </authorList>
    </citation>
    <scope>NUCLEOTIDE SEQUENCE [LARGE SCALE GENOMIC DNA]</scope>
    <source>
        <strain evidence="4 5">USDA 152</strain>
    </source>
</reference>
<evidence type="ECO:0000256" key="2">
    <source>
        <dbReference type="SAM" id="MobiDB-lite"/>
    </source>
</evidence>
<evidence type="ECO:0000259" key="3">
    <source>
        <dbReference type="Pfam" id="PF04909"/>
    </source>
</evidence>
<dbReference type="RefSeq" id="WP_049801949.1">
    <property type="nucleotide sequence ID" value="NZ_AP021854.1"/>
</dbReference>
<keyword evidence="5" id="KW-1185">Reference proteome</keyword>
<evidence type="ECO:0000313" key="4">
    <source>
        <dbReference type="EMBL" id="MEY9454457.1"/>
    </source>
</evidence>
<dbReference type="PANTHER" id="PTHR43569:SF1">
    <property type="entry name" value="BLL3371 PROTEIN"/>
    <property type="match status" value="1"/>
</dbReference>
<dbReference type="EMBL" id="JBGBZJ010000003">
    <property type="protein sequence ID" value="MEY9454457.1"/>
    <property type="molecule type" value="Genomic_DNA"/>
</dbReference>
<dbReference type="SUPFAM" id="SSF51556">
    <property type="entry name" value="Metallo-dependent hydrolases"/>
    <property type="match status" value="1"/>
</dbReference>
<gene>
    <name evidence="4" type="ORF">ABIG07_003405</name>
</gene>
<name>A0ABV4FT66_9BRAD</name>
<dbReference type="GO" id="GO:0016787">
    <property type="term" value="F:hydrolase activity"/>
    <property type="evidence" value="ECO:0007669"/>
    <property type="project" value="UniProtKB-KW"/>
</dbReference>
<feature type="compositionally biased region" description="Basic and acidic residues" evidence="2">
    <location>
        <begin position="350"/>
        <end position="359"/>
    </location>
</feature>
<dbReference type="Pfam" id="PF04909">
    <property type="entry name" value="Amidohydro_2"/>
    <property type="match status" value="1"/>
</dbReference>